<gene>
    <name evidence="1" type="ORF">LCGC14_2491000</name>
</gene>
<evidence type="ECO:0000313" key="1">
    <source>
        <dbReference type="EMBL" id="KKL16892.1"/>
    </source>
</evidence>
<name>A0A0F9BSM0_9ZZZZ</name>
<organism evidence="1">
    <name type="scientific">marine sediment metagenome</name>
    <dbReference type="NCBI Taxonomy" id="412755"/>
    <lineage>
        <taxon>unclassified sequences</taxon>
        <taxon>metagenomes</taxon>
        <taxon>ecological metagenomes</taxon>
    </lineage>
</organism>
<dbReference type="EMBL" id="LAZR01039483">
    <property type="protein sequence ID" value="KKL16892.1"/>
    <property type="molecule type" value="Genomic_DNA"/>
</dbReference>
<sequence>MIQELMLINQAGIALFYHNFVSDEILGDHQSLASYFDVICRFTKENFKESLKSLVLDNFVFFFYTHESHFHLVLKCDYKSFDEKTLELFSEIVIEAFLIKYIEILKDFNGEISLFKTFTDDIEKIINSNVDNFRKVLILEN</sequence>
<proteinExistence type="predicted"/>
<reference evidence="1" key="1">
    <citation type="journal article" date="2015" name="Nature">
        <title>Complex archaea that bridge the gap between prokaryotes and eukaryotes.</title>
        <authorList>
            <person name="Spang A."/>
            <person name="Saw J.H."/>
            <person name="Jorgensen S.L."/>
            <person name="Zaremba-Niedzwiedzka K."/>
            <person name="Martijn J."/>
            <person name="Lind A.E."/>
            <person name="van Eijk R."/>
            <person name="Schleper C."/>
            <person name="Guy L."/>
            <person name="Ettema T.J."/>
        </authorList>
    </citation>
    <scope>NUCLEOTIDE SEQUENCE</scope>
</reference>
<protein>
    <submittedName>
        <fullName evidence="1">Uncharacterized protein</fullName>
    </submittedName>
</protein>
<comment type="caution">
    <text evidence="1">The sequence shown here is derived from an EMBL/GenBank/DDBJ whole genome shotgun (WGS) entry which is preliminary data.</text>
</comment>
<dbReference type="AlphaFoldDB" id="A0A0F9BSM0"/>
<accession>A0A0F9BSM0</accession>